<dbReference type="Pfam" id="PF06467">
    <property type="entry name" value="zf-FCS"/>
    <property type="match status" value="1"/>
</dbReference>
<dbReference type="GO" id="GO:0008270">
    <property type="term" value="F:zinc ion binding"/>
    <property type="evidence" value="ECO:0007669"/>
    <property type="project" value="InterPro"/>
</dbReference>
<evidence type="ECO:0000313" key="4">
    <source>
        <dbReference type="Proteomes" id="UP000030762"/>
    </source>
</evidence>
<dbReference type="InterPro" id="IPR001660">
    <property type="entry name" value="SAM"/>
</dbReference>
<dbReference type="PANTHER" id="PTHR28634:SF1">
    <property type="entry name" value="ZINC FINGER B-BOX DOMAIN-CONTAINING PROTEIN 1"/>
    <property type="match status" value="1"/>
</dbReference>
<dbReference type="PANTHER" id="PTHR28634">
    <property type="entry name" value="ZINC FINGER B-BOX DOMAIN-CONTAINING PROTEIN 1"/>
    <property type="match status" value="1"/>
</dbReference>
<organism evidence="3 4">
    <name type="scientific">Saprolegnia diclina (strain VS20)</name>
    <dbReference type="NCBI Taxonomy" id="1156394"/>
    <lineage>
        <taxon>Eukaryota</taxon>
        <taxon>Sar</taxon>
        <taxon>Stramenopiles</taxon>
        <taxon>Oomycota</taxon>
        <taxon>Saprolegniomycetes</taxon>
        <taxon>Saprolegniales</taxon>
        <taxon>Saprolegniaceae</taxon>
        <taxon>Saprolegnia</taxon>
    </lineage>
</organism>
<feature type="region of interest" description="Disordered" evidence="1">
    <location>
        <begin position="1"/>
        <end position="32"/>
    </location>
</feature>
<protein>
    <recommendedName>
        <fullName evidence="2">SAM domain-containing protein</fullName>
    </recommendedName>
</protein>
<dbReference type="EMBL" id="JH767163">
    <property type="protein sequence ID" value="EQC32575.1"/>
    <property type="molecule type" value="Genomic_DNA"/>
</dbReference>
<dbReference type="VEuPathDB" id="FungiDB:SDRG_09893"/>
<name>T0QG51_SAPDV</name>
<feature type="compositionally biased region" description="Polar residues" evidence="1">
    <location>
        <begin position="304"/>
        <end position="322"/>
    </location>
</feature>
<dbReference type="AlphaFoldDB" id="T0QG51"/>
<dbReference type="GeneID" id="19950620"/>
<accession>T0QG51</accession>
<dbReference type="SUPFAM" id="SSF47769">
    <property type="entry name" value="SAM/Pointed domain"/>
    <property type="match status" value="1"/>
</dbReference>
<feature type="compositionally biased region" description="Basic and acidic residues" evidence="1">
    <location>
        <begin position="49"/>
        <end position="90"/>
    </location>
</feature>
<feature type="domain" description="SAM" evidence="2">
    <location>
        <begin position="107"/>
        <end position="170"/>
    </location>
</feature>
<evidence type="ECO:0000256" key="1">
    <source>
        <dbReference type="SAM" id="MobiDB-lite"/>
    </source>
</evidence>
<dbReference type="RefSeq" id="XP_008614076.1">
    <property type="nucleotide sequence ID" value="XM_008615854.1"/>
</dbReference>
<dbReference type="InterPro" id="IPR010507">
    <property type="entry name" value="Znf_MYM"/>
</dbReference>
<evidence type="ECO:0000313" key="3">
    <source>
        <dbReference type="EMBL" id="EQC32575.1"/>
    </source>
</evidence>
<dbReference type="OMA" id="AKTHWSH"/>
<keyword evidence="4" id="KW-1185">Reference proteome</keyword>
<dbReference type="SMART" id="SM00454">
    <property type="entry name" value="SAM"/>
    <property type="match status" value="1"/>
</dbReference>
<evidence type="ECO:0000259" key="2">
    <source>
        <dbReference type="PROSITE" id="PS50105"/>
    </source>
</evidence>
<dbReference type="PROSITE" id="PS50105">
    <property type="entry name" value="SAM_DOMAIN"/>
    <property type="match status" value="1"/>
</dbReference>
<dbReference type="InParanoid" id="T0QG51"/>
<dbReference type="OrthoDB" id="445896at2759"/>
<sequence length="383" mass="42780">MKSKAGFGAAKPLPGQQGYKAKESQRLEADAQRMEEDLLRVRERMALEVQQREKGKAKMKDGNRWRSAREDRGSVRKYAQDVRDRPVGEKRKTKSHAPPPGPRLDEWTVAQVLEWLSCVGLGHHTSTFEFNEVSGSVLMEITPSDLDYLQITDATERKAIFHQIEQLRRTSGPLPVVKVPLPANVVDDKLHDAKFLPLAAAKKTRHWSQLAPIADNPVVGAPGAPVNLADGDFNEADSHDSFLKALLEWRTTDAQPEHDDNGFWSNPLGHDTGGGALLSGQFDEEQSHAAFLDALAAWRRKPTDNYSRGQAPKETTQSSTAGSPIEPKRSCWQCYGLFKTSQVVLDASSRKEFCSDQCRDRFRVEYARFYAPSSLTGSDSHRQ</sequence>
<feature type="region of interest" description="Disordered" evidence="1">
    <location>
        <begin position="49"/>
        <end position="104"/>
    </location>
</feature>
<reference evidence="3 4" key="1">
    <citation type="submission" date="2012-04" db="EMBL/GenBank/DDBJ databases">
        <title>The Genome Sequence of Saprolegnia declina VS20.</title>
        <authorList>
            <consortium name="The Broad Institute Genome Sequencing Platform"/>
            <person name="Russ C."/>
            <person name="Nusbaum C."/>
            <person name="Tyler B."/>
            <person name="van West P."/>
            <person name="Dieguez-Uribeondo J."/>
            <person name="de Bruijn I."/>
            <person name="Tripathy S."/>
            <person name="Jiang R."/>
            <person name="Young S.K."/>
            <person name="Zeng Q."/>
            <person name="Gargeya S."/>
            <person name="Fitzgerald M."/>
            <person name="Haas B."/>
            <person name="Abouelleil A."/>
            <person name="Alvarado L."/>
            <person name="Arachchi H.M."/>
            <person name="Berlin A."/>
            <person name="Chapman S.B."/>
            <person name="Goldberg J."/>
            <person name="Griggs A."/>
            <person name="Gujja S."/>
            <person name="Hansen M."/>
            <person name="Howarth C."/>
            <person name="Imamovic A."/>
            <person name="Larimer J."/>
            <person name="McCowen C."/>
            <person name="Montmayeur A."/>
            <person name="Murphy C."/>
            <person name="Neiman D."/>
            <person name="Pearson M."/>
            <person name="Priest M."/>
            <person name="Roberts A."/>
            <person name="Saif S."/>
            <person name="Shea T."/>
            <person name="Sisk P."/>
            <person name="Sykes S."/>
            <person name="Wortman J."/>
            <person name="Nusbaum C."/>
            <person name="Birren B."/>
        </authorList>
    </citation>
    <scope>NUCLEOTIDE SEQUENCE [LARGE SCALE GENOMIC DNA]</scope>
    <source>
        <strain evidence="3 4">VS20</strain>
    </source>
</reference>
<dbReference type="STRING" id="1156394.T0QG51"/>
<dbReference type="eggNOG" id="ENOG502RY7P">
    <property type="taxonomic scope" value="Eukaryota"/>
</dbReference>
<proteinExistence type="predicted"/>
<gene>
    <name evidence="3" type="ORF">SDRG_09893</name>
</gene>
<feature type="region of interest" description="Disordered" evidence="1">
    <location>
        <begin position="303"/>
        <end position="325"/>
    </location>
</feature>
<dbReference type="Pfam" id="PF07647">
    <property type="entry name" value="SAM_2"/>
    <property type="match status" value="1"/>
</dbReference>
<feature type="compositionally biased region" description="Basic and acidic residues" evidence="1">
    <location>
        <begin position="20"/>
        <end position="32"/>
    </location>
</feature>
<dbReference type="Proteomes" id="UP000030762">
    <property type="component" value="Unassembled WGS sequence"/>
</dbReference>
<dbReference type="InterPro" id="IPR013761">
    <property type="entry name" value="SAM/pointed_sf"/>
</dbReference>
<dbReference type="InterPro" id="IPR037688">
    <property type="entry name" value="ZBBX"/>
</dbReference>
<dbReference type="Gene3D" id="1.10.150.50">
    <property type="entry name" value="Transcription Factor, Ets-1"/>
    <property type="match status" value="1"/>
</dbReference>